<evidence type="ECO:0000256" key="2">
    <source>
        <dbReference type="SAM" id="SignalP"/>
    </source>
</evidence>
<feature type="chain" id="PRO_5024310233" description="DUF243 domain-containing protein" evidence="2">
    <location>
        <begin position="17"/>
        <end position="576"/>
    </location>
</feature>
<name>A0A5N4AEY5_PHOPY</name>
<dbReference type="GO" id="GO:0008010">
    <property type="term" value="F:structural constituent of chitin-based larval cuticle"/>
    <property type="evidence" value="ECO:0007669"/>
    <property type="project" value="TreeGrafter"/>
</dbReference>
<evidence type="ECO:0000313" key="4">
    <source>
        <dbReference type="EMBL" id="KAB0795874.1"/>
    </source>
</evidence>
<dbReference type="EMBL" id="VVIM01000007">
    <property type="protein sequence ID" value="KAB0795874.1"/>
    <property type="molecule type" value="Genomic_DNA"/>
</dbReference>
<dbReference type="PANTHER" id="PTHR31927:SF2">
    <property type="entry name" value="FI07246P-RELATED"/>
    <property type="match status" value="1"/>
</dbReference>
<evidence type="ECO:0000313" key="5">
    <source>
        <dbReference type="Proteomes" id="UP000327044"/>
    </source>
</evidence>
<dbReference type="GO" id="GO:0062129">
    <property type="term" value="C:chitin-based extracellular matrix"/>
    <property type="evidence" value="ECO:0007669"/>
    <property type="project" value="TreeGrafter"/>
</dbReference>
<reference evidence="4 5" key="1">
    <citation type="journal article" date="2018" name="Elife">
        <title>Firefly genomes illuminate parallel origins of bioluminescence in beetles.</title>
        <authorList>
            <person name="Fallon T.R."/>
            <person name="Lower S.E."/>
            <person name="Chang C.H."/>
            <person name="Bessho-Uehara M."/>
            <person name="Martin G.J."/>
            <person name="Bewick A.J."/>
            <person name="Behringer M."/>
            <person name="Debat H.J."/>
            <person name="Wong I."/>
            <person name="Day J.C."/>
            <person name="Suvorov A."/>
            <person name="Silva C.J."/>
            <person name="Stanger-Hall K.F."/>
            <person name="Hall D.W."/>
            <person name="Schmitz R.J."/>
            <person name="Nelson D.R."/>
            <person name="Lewis S.M."/>
            <person name="Shigenobu S."/>
            <person name="Bybee S.M."/>
            <person name="Larracuente A.M."/>
            <person name="Oba Y."/>
            <person name="Weng J.K."/>
        </authorList>
    </citation>
    <scope>NUCLEOTIDE SEQUENCE [LARGE SCALE GENOMIC DNA]</scope>
    <source>
        <strain evidence="4">1611_PpyrPB1</strain>
        <tissue evidence="4">Whole body</tissue>
    </source>
</reference>
<organism evidence="4 5">
    <name type="scientific">Photinus pyralis</name>
    <name type="common">Common eastern firefly</name>
    <name type="synonym">Lampyris pyralis</name>
    <dbReference type="NCBI Taxonomy" id="7054"/>
    <lineage>
        <taxon>Eukaryota</taxon>
        <taxon>Metazoa</taxon>
        <taxon>Ecdysozoa</taxon>
        <taxon>Arthropoda</taxon>
        <taxon>Hexapoda</taxon>
        <taxon>Insecta</taxon>
        <taxon>Pterygota</taxon>
        <taxon>Neoptera</taxon>
        <taxon>Endopterygota</taxon>
        <taxon>Coleoptera</taxon>
        <taxon>Polyphaga</taxon>
        <taxon>Elateriformia</taxon>
        <taxon>Elateroidea</taxon>
        <taxon>Lampyridae</taxon>
        <taxon>Lampyrinae</taxon>
        <taxon>Photinus</taxon>
    </lineage>
</organism>
<accession>A0A5N4AEY5</accession>
<keyword evidence="5" id="KW-1185">Reference proteome</keyword>
<feature type="region of interest" description="Disordered" evidence="1">
    <location>
        <begin position="356"/>
        <end position="375"/>
    </location>
</feature>
<dbReference type="Proteomes" id="UP000327044">
    <property type="component" value="Unassembled WGS sequence"/>
</dbReference>
<feature type="region of interest" description="Disordered" evidence="1">
    <location>
        <begin position="532"/>
        <end position="558"/>
    </location>
</feature>
<dbReference type="InParanoid" id="A0A5N4AEY5"/>
<keyword evidence="2" id="KW-0732">Signal</keyword>
<gene>
    <name evidence="4" type="ORF">PPYR_09935</name>
</gene>
<feature type="compositionally biased region" description="Low complexity" evidence="1">
    <location>
        <begin position="532"/>
        <end position="556"/>
    </location>
</feature>
<dbReference type="InterPro" id="IPR004145">
    <property type="entry name" value="DUF243"/>
</dbReference>
<dbReference type="GO" id="GO:0040003">
    <property type="term" value="P:chitin-based cuticle development"/>
    <property type="evidence" value="ECO:0007669"/>
    <property type="project" value="TreeGrafter"/>
</dbReference>
<proteinExistence type="predicted"/>
<dbReference type="AlphaFoldDB" id="A0A5N4AEY5"/>
<protein>
    <recommendedName>
        <fullName evidence="3">DUF243 domain-containing protein</fullName>
    </recommendedName>
</protein>
<evidence type="ECO:0000256" key="1">
    <source>
        <dbReference type="SAM" id="MobiDB-lite"/>
    </source>
</evidence>
<feature type="signal peptide" evidence="2">
    <location>
        <begin position="1"/>
        <end position="16"/>
    </location>
</feature>
<evidence type="ECO:0000259" key="3">
    <source>
        <dbReference type="Pfam" id="PF03103"/>
    </source>
</evidence>
<sequence length="576" mass="59409">MLSGALVILLIAGVFSRPDVSHLKGIKQYASSYDVPVGSVDNEYVKTTHVFHQDVPTVRYLRPFVYGQGAGNQNVYYVSKAGEQHLVPITVTGGQVSSSSHGLENQGNNAYYTLQSGEQYLIPITLSGGSSSSSHGLQNQGNVQYVYQGLGQGNAQHTSQGINLASRGDYGGVNFVTHGGHGGVNFVSQGGQSHSHAGSGNAARVVENKERVYFFSAPEDAVEHHTRLRINIVPTHTKNSNVIFVKAPSVGKIIPEVVVPSHQVVEDKTKVVVLVKENDHFVPLKINAPIPISQGKAEVVVVKYHDKNDKARVVSGGHIGGSTLIGQDKTSFIHGNVGSLTSRFDSSGSNAASVNVAGGASGSSSGGSAQTLHAVGGGAEGQGVVNSNVETQYQVLQGATGDQSSNQGNSGHSYQIKTVEVTGQAPSVSSGAQFISGGDQQAAFGVTYSGGSSGTGYTLESSDYTQGGSSLDFGSLDNVKKLLGDGVEIVSVNKGTLHASGVGGNAKNTIFKSLGISDDVLQQGVGAVSHSVSGGQLSDEQVSGQSSYQSSSTGGSHQIQIGQDVADVISGSSLKA</sequence>
<feature type="domain" description="DUF243" evidence="3">
    <location>
        <begin position="211"/>
        <end position="304"/>
    </location>
</feature>
<dbReference type="Pfam" id="PF03103">
    <property type="entry name" value="DUF243"/>
    <property type="match status" value="1"/>
</dbReference>
<dbReference type="PANTHER" id="PTHR31927">
    <property type="entry name" value="FI07246P-RELATED-RELATED"/>
    <property type="match status" value="1"/>
</dbReference>
<comment type="caution">
    <text evidence="4">The sequence shown here is derived from an EMBL/GenBank/DDBJ whole genome shotgun (WGS) entry which is preliminary data.</text>
</comment>